<dbReference type="CDD" id="cd10327">
    <property type="entry name" value="SLC5sbd_PanF"/>
    <property type="match status" value="1"/>
</dbReference>
<dbReference type="STRING" id="263475.AMD00_01535"/>
<dbReference type="InterPro" id="IPR050277">
    <property type="entry name" value="Sodium:Solute_Symporter"/>
</dbReference>
<dbReference type="Proteomes" id="UP000036867">
    <property type="component" value="Unassembled WGS sequence"/>
</dbReference>
<feature type="transmembrane region" description="Helical" evidence="9">
    <location>
        <begin position="45"/>
        <end position="65"/>
    </location>
</feature>
<sequence>MIHWQVIIPLVVFLVLIFGIGIWANRQVMQSNSFLQEYFLGGREMGGFLLAMTMMATYGSAGSFIGGPGVAYNTGLGWVLLAMAQLPAGYFVLMILGKKFAIIARKYQAITLIDFLRERYQSKTVVIVSAVSIILFLFASMAAQWIGGARLIESLTGLNYSAALFIFAGAVLIYVIIGGFRAVALTDAVQGSVMVIGTIILLVATVIAGGGISNIMSDLVAENPNLVSPYGADRSLTPLYVSTFWILIGIGVIGLPQIAVRAMSYKNSKGMHSAIIIGTIALATVMFGMHLIGVLARPVLPGVEIGDKVMPLLTLKVLPPYLAGIVLAAPMAAIMSTVNALLILVSSTVVKDIYLNYIKPTASDAQIKKASFYVTTVIGIAVVLVALRPPDLLIWLNLFAFGGLESVFLWPVIFGLYWKTGNKYGAIASMIIGITSYIYIDQIMPSVLGMHTVTLPIILSLVAFVVVSLLTKDKVNTGK</sequence>
<feature type="transmembrane region" description="Helical" evidence="9">
    <location>
        <begin position="320"/>
        <end position="350"/>
    </location>
</feature>
<dbReference type="NCBIfam" id="TIGR00813">
    <property type="entry name" value="sss"/>
    <property type="match status" value="1"/>
</dbReference>
<dbReference type="GO" id="GO:0036376">
    <property type="term" value="P:sodium ion export across plasma membrane"/>
    <property type="evidence" value="ECO:0007669"/>
    <property type="project" value="InterPro"/>
</dbReference>
<dbReference type="Pfam" id="PF00474">
    <property type="entry name" value="SSF"/>
    <property type="match status" value="1"/>
</dbReference>
<feature type="transmembrane region" description="Helical" evidence="9">
    <location>
        <begin position="77"/>
        <end position="96"/>
    </location>
</feature>
<dbReference type="GO" id="GO:0005886">
    <property type="term" value="C:plasma membrane"/>
    <property type="evidence" value="ECO:0007669"/>
    <property type="project" value="TreeGrafter"/>
</dbReference>
<evidence type="ECO:0000256" key="2">
    <source>
        <dbReference type="ARBA" id="ARBA00006434"/>
    </source>
</evidence>
<comment type="subcellular location">
    <subcellularLocation>
        <location evidence="1">Membrane</location>
        <topology evidence="1">Multi-pass membrane protein</topology>
    </subcellularLocation>
</comment>
<evidence type="ECO:0000256" key="3">
    <source>
        <dbReference type="ARBA" id="ARBA00022448"/>
    </source>
</evidence>
<reference evidence="11" key="1">
    <citation type="submission" date="2015-08" db="EMBL/GenBank/DDBJ databases">
        <title>Fjat-10028 dsm 16317.</title>
        <authorList>
            <person name="Liu B."/>
            <person name="Wang J."/>
            <person name="Zhu Y."/>
            <person name="Liu G."/>
            <person name="Chen Q."/>
            <person name="Chen Z."/>
            <person name="Lan J."/>
            <person name="Che J."/>
            <person name="Ge C."/>
            <person name="Shi H."/>
            <person name="Pan Z."/>
            <person name="Liu X."/>
        </authorList>
    </citation>
    <scope>NUCLEOTIDE SEQUENCE [LARGE SCALE GENOMIC DNA]</scope>
    <source>
        <strain evidence="11">DSM 16317</strain>
    </source>
</reference>
<evidence type="ECO:0000256" key="5">
    <source>
        <dbReference type="ARBA" id="ARBA00022692"/>
    </source>
</evidence>
<name>A0A0M0LJP9_9BACL</name>
<dbReference type="InterPro" id="IPR018212">
    <property type="entry name" value="Na/solute_symporter_CS"/>
</dbReference>
<evidence type="ECO:0000313" key="11">
    <source>
        <dbReference type="Proteomes" id="UP000036867"/>
    </source>
</evidence>
<protein>
    <submittedName>
        <fullName evidence="10">Sodium/panthothenate symporter</fullName>
    </submittedName>
</protein>
<dbReference type="NCBIfam" id="TIGR02119">
    <property type="entry name" value="panF"/>
    <property type="match status" value="1"/>
</dbReference>
<feature type="transmembrane region" description="Helical" evidence="9">
    <location>
        <begin position="275"/>
        <end position="300"/>
    </location>
</feature>
<dbReference type="EMBL" id="LILB01000001">
    <property type="protein sequence ID" value="KOO51216.1"/>
    <property type="molecule type" value="Genomic_DNA"/>
</dbReference>
<keyword evidence="7 9" id="KW-0472">Membrane</keyword>
<keyword evidence="3" id="KW-0813">Transport</keyword>
<keyword evidence="5 9" id="KW-0812">Transmembrane</keyword>
<dbReference type="OrthoDB" id="9810181at2"/>
<feature type="transmembrane region" description="Helical" evidence="9">
    <location>
        <begin position="424"/>
        <end position="440"/>
    </location>
</feature>
<evidence type="ECO:0000256" key="1">
    <source>
        <dbReference type="ARBA" id="ARBA00004141"/>
    </source>
</evidence>
<feature type="transmembrane region" description="Helical" evidence="9">
    <location>
        <begin position="393"/>
        <end position="417"/>
    </location>
</feature>
<feature type="transmembrane region" description="Helical" evidence="9">
    <location>
        <begin position="236"/>
        <end position="255"/>
    </location>
</feature>
<evidence type="ECO:0000256" key="8">
    <source>
        <dbReference type="RuleBase" id="RU362091"/>
    </source>
</evidence>
<dbReference type="AlphaFoldDB" id="A0A0M0LJP9"/>
<dbReference type="GO" id="GO:0015081">
    <property type="term" value="F:sodium ion transmembrane transporter activity"/>
    <property type="evidence" value="ECO:0007669"/>
    <property type="project" value="InterPro"/>
</dbReference>
<feature type="transmembrane region" description="Helical" evidence="9">
    <location>
        <begin position="370"/>
        <end position="387"/>
    </location>
</feature>
<dbReference type="GO" id="GO:0015233">
    <property type="term" value="F:pantothenate transmembrane transporter activity"/>
    <property type="evidence" value="ECO:0007669"/>
    <property type="project" value="InterPro"/>
</dbReference>
<dbReference type="Gene3D" id="1.20.1730.10">
    <property type="entry name" value="Sodium/glucose cotransporter"/>
    <property type="match status" value="1"/>
</dbReference>
<gene>
    <name evidence="10" type="primary">panF</name>
    <name evidence="10" type="ORF">AMD00_01535</name>
</gene>
<dbReference type="InterPro" id="IPR011849">
    <property type="entry name" value="Na/pantothenate_symporter"/>
</dbReference>
<comment type="similarity">
    <text evidence="2 8">Belongs to the sodium:solute symporter (SSF) (TC 2.A.21) family.</text>
</comment>
<evidence type="ECO:0000256" key="9">
    <source>
        <dbReference type="SAM" id="Phobius"/>
    </source>
</evidence>
<dbReference type="PANTHER" id="PTHR48086:SF4">
    <property type="entry name" value="SODIUM_PANTOTHENATE SYMPORTER"/>
    <property type="match status" value="1"/>
</dbReference>
<dbReference type="PROSITE" id="PS00456">
    <property type="entry name" value="NA_SOLUT_SYMP_1"/>
    <property type="match status" value="1"/>
</dbReference>
<accession>A0A0M0LJP9</accession>
<dbReference type="PROSITE" id="PS50283">
    <property type="entry name" value="NA_SOLUT_SYMP_3"/>
    <property type="match status" value="1"/>
</dbReference>
<feature type="transmembrane region" description="Helical" evidence="9">
    <location>
        <begin position="6"/>
        <end position="24"/>
    </location>
</feature>
<feature type="transmembrane region" description="Helical" evidence="9">
    <location>
        <begin position="452"/>
        <end position="471"/>
    </location>
</feature>
<organism evidence="10 11">
    <name type="scientific">Viridibacillus arvi</name>
    <dbReference type="NCBI Taxonomy" id="263475"/>
    <lineage>
        <taxon>Bacteria</taxon>
        <taxon>Bacillati</taxon>
        <taxon>Bacillota</taxon>
        <taxon>Bacilli</taxon>
        <taxon>Bacillales</taxon>
        <taxon>Caryophanaceae</taxon>
        <taxon>Viridibacillus</taxon>
    </lineage>
</organism>
<evidence type="ECO:0000256" key="7">
    <source>
        <dbReference type="ARBA" id="ARBA00023136"/>
    </source>
</evidence>
<dbReference type="PATRIC" id="fig|263475.3.peg.621"/>
<evidence type="ECO:0000256" key="4">
    <source>
        <dbReference type="ARBA" id="ARBA00022475"/>
    </source>
</evidence>
<dbReference type="PANTHER" id="PTHR48086">
    <property type="entry name" value="SODIUM/PROLINE SYMPORTER-RELATED"/>
    <property type="match status" value="1"/>
</dbReference>
<keyword evidence="4" id="KW-1003">Cell membrane</keyword>
<proteinExistence type="inferred from homology"/>
<keyword evidence="11" id="KW-1185">Reference proteome</keyword>
<feature type="transmembrane region" description="Helical" evidence="9">
    <location>
        <begin position="158"/>
        <end position="180"/>
    </location>
</feature>
<feature type="transmembrane region" description="Helical" evidence="9">
    <location>
        <begin position="125"/>
        <end position="146"/>
    </location>
</feature>
<evidence type="ECO:0000256" key="6">
    <source>
        <dbReference type="ARBA" id="ARBA00022989"/>
    </source>
</evidence>
<dbReference type="InterPro" id="IPR001734">
    <property type="entry name" value="Na/solute_symporter"/>
</dbReference>
<dbReference type="InterPro" id="IPR038377">
    <property type="entry name" value="Na/Glc_symporter_sf"/>
</dbReference>
<keyword evidence="6 9" id="KW-1133">Transmembrane helix</keyword>
<comment type="caution">
    <text evidence="10">The sequence shown here is derived from an EMBL/GenBank/DDBJ whole genome shotgun (WGS) entry which is preliminary data.</text>
</comment>
<feature type="transmembrane region" description="Helical" evidence="9">
    <location>
        <begin position="192"/>
        <end position="216"/>
    </location>
</feature>
<evidence type="ECO:0000313" key="10">
    <source>
        <dbReference type="EMBL" id="KOO51216.1"/>
    </source>
</evidence>